<organism evidence="2 3">
    <name type="scientific">Alloalcanivorax gelatiniphagus</name>
    <dbReference type="NCBI Taxonomy" id="1194167"/>
    <lineage>
        <taxon>Bacteria</taxon>
        <taxon>Pseudomonadati</taxon>
        <taxon>Pseudomonadota</taxon>
        <taxon>Gammaproteobacteria</taxon>
        <taxon>Oceanospirillales</taxon>
        <taxon>Alcanivoracaceae</taxon>
        <taxon>Alloalcanivorax</taxon>
    </lineage>
</organism>
<keyword evidence="3" id="KW-1185">Reference proteome</keyword>
<name>A0ABY2XL12_9GAMM</name>
<evidence type="ECO:0000313" key="3">
    <source>
        <dbReference type="Proteomes" id="UP000739180"/>
    </source>
</evidence>
<dbReference type="EMBL" id="VCQT01000038">
    <property type="protein sequence ID" value="TMW11950.1"/>
    <property type="molecule type" value="Genomic_DNA"/>
</dbReference>
<comment type="caution">
    <text evidence="2">The sequence shown here is derived from an EMBL/GenBank/DDBJ whole genome shotgun (WGS) entry which is preliminary data.</text>
</comment>
<dbReference type="RefSeq" id="WP_138773095.1">
    <property type="nucleotide sequence ID" value="NZ_JBHSSX010000003.1"/>
</dbReference>
<feature type="signal peptide" evidence="1">
    <location>
        <begin position="1"/>
        <end position="18"/>
    </location>
</feature>
<feature type="chain" id="PRO_5046996852" description="Lipoprotein" evidence="1">
    <location>
        <begin position="19"/>
        <end position="123"/>
    </location>
</feature>
<evidence type="ECO:0000256" key="1">
    <source>
        <dbReference type="SAM" id="SignalP"/>
    </source>
</evidence>
<evidence type="ECO:0008006" key="4">
    <source>
        <dbReference type="Google" id="ProtNLM"/>
    </source>
</evidence>
<accession>A0ABY2XL12</accession>
<gene>
    <name evidence="2" type="ORF">FGS76_13060</name>
</gene>
<protein>
    <recommendedName>
        <fullName evidence="4">Lipoprotein</fullName>
    </recommendedName>
</protein>
<keyword evidence="1" id="KW-0732">Signal</keyword>
<proteinExistence type="predicted"/>
<reference evidence="2 3" key="1">
    <citation type="submission" date="2019-05" db="EMBL/GenBank/DDBJ databases">
        <title>Genome of Alcanivorax gelatiniphagus, an oil degrading marine bacteria.</title>
        <authorList>
            <person name="Kwon K.K."/>
        </authorList>
    </citation>
    <scope>NUCLEOTIDE SEQUENCE [LARGE SCALE GENOMIC DNA]</scope>
    <source>
        <strain evidence="2 3">MEBiC 08158</strain>
    </source>
</reference>
<dbReference type="PROSITE" id="PS51257">
    <property type="entry name" value="PROKAR_LIPOPROTEIN"/>
    <property type="match status" value="1"/>
</dbReference>
<dbReference type="Proteomes" id="UP000739180">
    <property type="component" value="Unassembled WGS sequence"/>
</dbReference>
<evidence type="ECO:0000313" key="2">
    <source>
        <dbReference type="EMBL" id="TMW11950.1"/>
    </source>
</evidence>
<sequence>MRNIFLVLALAVIFGCSAESSSPQVTFSFPASKENLIKAREVLNELAIENNLTSEDGSRKFPSGTATTIAVAERVDGLKLVLLGAPEMGKISIAVHCHEGCKEWQGMYQVAKARFAEHWEITE</sequence>